<keyword evidence="4" id="KW-1185">Reference proteome</keyword>
<evidence type="ECO:0000313" key="3">
    <source>
        <dbReference type="EMBL" id="MEB3367765.1"/>
    </source>
</evidence>
<feature type="region of interest" description="Disordered" evidence="1">
    <location>
        <begin position="47"/>
        <end position="88"/>
    </location>
</feature>
<dbReference type="Proteomes" id="UP001327093">
    <property type="component" value="Unassembled WGS sequence"/>
</dbReference>
<protein>
    <recommendedName>
        <fullName evidence="5">DUF2946 domain-containing protein</fullName>
    </recommendedName>
</protein>
<organism evidence="3 4">
    <name type="scientific">Saccharopolyspora mangrovi</name>
    <dbReference type="NCBI Taxonomy" id="3082379"/>
    <lineage>
        <taxon>Bacteria</taxon>
        <taxon>Bacillati</taxon>
        <taxon>Actinomycetota</taxon>
        <taxon>Actinomycetes</taxon>
        <taxon>Pseudonocardiales</taxon>
        <taxon>Pseudonocardiaceae</taxon>
        <taxon>Saccharopolyspora</taxon>
    </lineage>
</organism>
<evidence type="ECO:0008006" key="5">
    <source>
        <dbReference type="Google" id="ProtNLM"/>
    </source>
</evidence>
<evidence type="ECO:0000256" key="2">
    <source>
        <dbReference type="SAM" id="Phobius"/>
    </source>
</evidence>
<accession>A0ABU6A8A1</accession>
<reference evidence="3 4" key="1">
    <citation type="submission" date="2023-10" db="EMBL/GenBank/DDBJ databases">
        <title>Saccharopolyspora sp. nov., isolated from mangrove soil.</title>
        <authorList>
            <person name="Lu Y."/>
            <person name="Liu W."/>
        </authorList>
    </citation>
    <scope>NUCLEOTIDE SEQUENCE [LARGE SCALE GENOMIC DNA]</scope>
    <source>
        <strain evidence="3 4">S2-29</strain>
    </source>
</reference>
<proteinExistence type="predicted"/>
<name>A0ABU6A8A1_9PSEU</name>
<gene>
    <name evidence="3" type="ORF">R4I43_10115</name>
</gene>
<keyword evidence="2" id="KW-0812">Transmembrane</keyword>
<comment type="caution">
    <text evidence="3">The sequence shown here is derived from an EMBL/GenBank/DDBJ whole genome shotgun (WGS) entry which is preliminary data.</text>
</comment>
<keyword evidence="2" id="KW-1133">Transmembrane helix</keyword>
<dbReference type="RefSeq" id="WP_324265310.1">
    <property type="nucleotide sequence ID" value="NZ_JAWLNX010000005.1"/>
</dbReference>
<dbReference type="EMBL" id="JAWLNX010000005">
    <property type="protein sequence ID" value="MEB3367765.1"/>
    <property type="molecule type" value="Genomic_DNA"/>
</dbReference>
<evidence type="ECO:0000313" key="4">
    <source>
        <dbReference type="Proteomes" id="UP001327093"/>
    </source>
</evidence>
<evidence type="ECO:0000256" key="1">
    <source>
        <dbReference type="SAM" id="MobiDB-lite"/>
    </source>
</evidence>
<sequence length="164" mass="17000">MKKVGAQQRGTRKWLALPLLVLGFLLVPLVLLPAHALPGHAAMMSMSHSASGHHGGAGGHAHDHDTHLPALSDSAVTSHDGGGGDHGAPYCDAGPDYSAAAPTRSLNTPPALGLLLLALAFAAAAVAALLAEPAWAPRLRHWFSRPPWRPSGTSFLHFACVART</sequence>
<feature type="transmembrane region" description="Helical" evidence="2">
    <location>
        <begin position="111"/>
        <end position="131"/>
    </location>
</feature>
<keyword evidence="2" id="KW-0472">Membrane</keyword>